<accession>A0A078QP38</accession>
<feature type="domain" description="Soluble ligand binding" evidence="4">
    <location>
        <begin position="149"/>
        <end position="201"/>
    </location>
</feature>
<protein>
    <submittedName>
        <fullName evidence="5">Polysaccharide biosynthesis/export family protein</fullName>
    </submittedName>
</protein>
<comment type="caution">
    <text evidence="5">The sequence shown here is derived from an EMBL/GenBank/DDBJ whole genome shotgun (WGS) entry which is preliminary data.</text>
</comment>
<name>A0A078QP38_PHOVU</name>
<dbReference type="InterPro" id="IPR049712">
    <property type="entry name" value="Poly_export"/>
</dbReference>
<dbReference type="Pfam" id="PF10531">
    <property type="entry name" value="SLBB"/>
    <property type="match status" value="1"/>
</dbReference>
<dbReference type="Proteomes" id="UP000028134">
    <property type="component" value="Unassembled WGS sequence"/>
</dbReference>
<dbReference type="PANTHER" id="PTHR33619:SF3">
    <property type="entry name" value="POLYSACCHARIDE EXPORT PROTEIN GFCE-RELATED"/>
    <property type="match status" value="1"/>
</dbReference>
<dbReference type="InterPro" id="IPR019554">
    <property type="entry name" value="Soluble_ligand-bd"/>
</dbReference>
<dbReference type="RefSeq" id="WP_032946742.1">
    <property type="nucleotide sequence ID" value="NZ_JNHI01000111.1"/>
</dbReference>
<evidence type="ECO:0000259" key="3">
    <source>
        <dbReference type="Pfam" id="PF02563"/>
    </source>
</evidence>
<feature type="domain" description="Polysaccharide export protein N-terminal" evidence="3">
    <location>
        <begin position="45"/>
        <end position="144"/>
    </location>
</feature>
<feature type="signal peptide" evidence="2">
    <location>
        <begin position="1"/>
        <end position="18"/>
    </location>
</feature>
<evidence type="ECO:0000256" key="2">
    <source>
        <dbReference type="SAM" id="SignalP"/>
    </source>
</evidence>
<evidence type="ECO:0000259" key="4">
    <source>
        <dbReference type="Pfam" id="PF10531"/>
    </source>
</evidence>
<evidence type="ECO:0000313" key="5">
    <source>
        <dbReference type="EMBL" id="KDS23477.1"/>
    </source>
</evidence>
<dbReference type="PANTHER" id="PTHR33619">
    <property type="entry name" value="POLYSACCHARIDE EXPORT PROTEIN GFCE-RELATED"/>
    <property type="match status" value="1"/>
</dbReference>
<organism evidence="5 6">
    <name type="scientific">Phocaeicola vulgatus str. 3775 SL</name>
    <name type="common">B</name>
    <name type="synonym">iv</name>
    <dbReference type="NCBI Taxonomy" id="1339350"/>
    <lineage>
        <taxon>Bacteria</taxon>
        <taxon>Pseudomonadati</taxon>
        <taxon>Bacteroidota</taxon>
        <taxon>Bacteroidia</taxon>
        <taxon>Bacteroidales</taxon>
        <taxon>Bacteroidaceae</taxon>
        <taxon>Phocaeicola</taxon>
    </lineage>
</organism>
<proteinExistence type="predicted"/>
<keyword evidence="1 2" id="KW-0732">Signal</keyword>
<evidence type="ECO:0000313" key="6">
    <source>
        <dbReference type="Proteomes" id="UP000028134"/>
    </source>
</evidence>
<gene>
    <name evidence="5" type="ORF">M097_4818</name>
</gene>
<dbReference type="GO" id="GO:0015159">
    <property type="term" value="F:polysaccharide transmembrane transporter activity"/>
    <property type="evidence" value="ECO:0007669"/>
    <property type="project" value="InterPro"/>
</dbReference>
<sequence length="218" mass="24159">MKTLKKLLLFVVASALLAGCTSYKNVPYMQNPEVVNSYREDLPLYDAKIMPKDLLSITVNTSDPQAAAPFNLTVQTPLNAALTNINTTTQPTLQQYLVNNKGEIDFPVIGRLKVGGLTKNEAEDLIREQLQPYLKESPIVTVRMANYKISVLGEVNRPGTFTVGNEKVNILEALAMAGDMTVYGVRDNVKLIREDAKGKREIINLNLNNAELVVSPYY</sequence>
<evidence type="ECO:0000256" key="1">
    <source>
        <dbReference type="ARBA" id="ARBA00022729"/>
    </source>
</evidence>
<dbReference type="PROSITE" id="PS51257">
    <property type="entry name" value="PROKAR_LIPOPROTEIN"/>
    <property type="match status" value="1"/>
</dbReference>
<dbReference type="AlphaFoldDB" id="A0A078QP38"/>
<reference evidence="5 6" key="1">
    <citation type="submission" date="2014-04" db="EMBL/GenBank/DDBJ databases">
        <authorList>
            <person name="Sears C."/>
            <person name="Carroll K."/>
            <person name="Sack B.R."/>
            <person name="Qadri F."/>
            <person name="Myers L.L."/>
            <person name="Chung G.-T."/>
            <person name="Escheverria P."/>
            <person name="Fraser C.M."/>
            <person name="Sadzewicz L."/>
            <person name="Shefchek K.A."/>
            <person name="Tallon L."/>
            <person name="Das S.P."/>
            <person name="Daugherty S."/>
            <person name="Mongodin E.F."/>
        </authorList>
    </citation>
    <scope>NUCLEOTIDE SEQUENCE [LARGE SCALE GENOMIC DNA]</scope>
    <source>
        <strain evidence="6">3775 SL(B) 10 (iv)</strain>
    </source>
</reference>
<dbReference type="EMBL" id="JNHI01000111">
    <property type="protein sequence ID" value="KDS23477.1"/>
    <property type="molecule type" value="Genomic_DNA"/>
</dbReference>
<dbReference type="Pfam" id="PF02563">
    <property type="entry name" value="Poly_export"/>
    <property type="match status" value="1"/>
</dbReference>
<feature type="chain" id="PRO_5001744266" evidence="2">
    <location>
        <begin position="19"/>
        <end position="218"/>
    </location>
</feature>
<dbReference type="Gene3D" id="3.30.1950.10">
    <property type="entry name" value="wza like domain"/>
    <property type="match status" value="1"/>
</dbReference>
<dbReference type="InterPro" id="IPR003715">
    <property type="entry name" value="Poly_export_N"/>
</dbReference>
<feature type="non-terminal residue" evidence="5">
    <location>
        <position position="218"/>
    </location>
</feature>